<feature type="domain" description="Protein kinase" evidence="14">
    <location>
        <begin position="1"/>
        <end position="207"/>
    </location>
</feature>
<keyword evidence="8 13" id="KW-0326">Glycosidase</keyword>
<keyword evidence="16" id="KW-1185">Reference proteome</keyword>
<dbReference type="Gene3D" id="1.10.510.10">
    <property type="entry name" value="Transferase(Phosphotransferase) domain 1"/>
    <property type="match status" value="1"/>
</dbReference>
<gene>
    <name evidence="15" type="ORF">CC80DRAFT_545039</name>
</gene>
<reference evidence="15" key="1">
    <citation type="journal article" date="2020" name="Stud. Mycol.">
        <title>101 Dothideomycetes genomes: a test case for predicting lifestyles and emergence of pathogens.</title>
        <authorList>
            <person name="Haridas S."/>
            <person name="Albert R."/>
            <person name="Binder M."/>
            <person name="Bloem J."/>
            <person name="Labutti K."/>
            <person name="Salamov A."/>
            <person name="Andreopoulos B."/>
            <person name="Baker S."/>
            <person name="Barry K."/>
            <person name="Bills G."/>
            <person name="Bluhm B."/>
            <person name="Cannon C."/>
            <person name="Castanera R."/>
            <person name="Culley D."/>
            <person name="Daum C."/>
            <person name="Ezra D."/>
            <person name="Gonzalez J."/>
            <person name="Henrissat B."/>
            <person name="Kuo A."/>
            <person name="Liang C."/>
            <person name="Lipzen A."/>
            <person name="Lutzoni F."/>
            <person name="Magnuson J."/>
            <person name="Mondo S."/>
            <person name="Nolan M."/>
            <person name="Ohm R."/>
            <person name="Pangilinan J."/>
            <person name="Park H.-J."/>
            <person name="Ramirez L."/>
            <person name="Alfaro M."/>
            <person name="Sun H."/>
            <person name="Tritt A."/>
            <person name="Yoshinaga Y."/>
            <person name="Zwiers L.-H."/>
            <person name="Turgeon B."/>
            <person name="Goodwin S."/>
            <person name="Spatafora J."/>
            <person name="Crous P."/>
            <person name="Grigoriev I."/>
        </authorList>
    </citation>
    <scope>NUCLEOTIDE SEQUENCE</scope>
    <source>
        <strain evidence="15">CBS 675.92</strain>
    </source>
</reference>
<protein>
    <recommendedName>
        <fullName evidence="6">EKC/KEOPS complex subunit BUD32</fullName>
        <ecNumber evidence="4">2.7.11.1</ecNumber>
    </recommendedName>
    <alternativeName>
        <fullName evidence="9 10">Atypical Serine/threonine protein kinase BUD32</fullName>
    </alternativeName>
    <alternativeName>
        <fullName evidence="5">EKC/KEOPS complex subunit bud32</fullName>
    </alternativeName>
</protein>
<dbReference type="InterPro" id="IPR001362">
    <property type="entry name" value="Glyco_hydro_32"/>
</dbReference>
<evidence type="ECO:0000259" key="14">
    <source>
        <dbReference type="PROSITE" id="PS50011"/>
    </source>
</evidence>
<dbReference type="AlphaFoldDB" id="A0A6A5U384"/>
<evidence type="ECO:0000256" key="10">
    <source>
        <dbReference type="ARBA" id="ARBA00033194"/>
    </source>
</evidence>
<dbReference type="InterPro" id="IPR000719">
    <property type="entry name" value="Prot_kinase_dom"/>
</dbReference>
<evidence type="ECO:0000256" key="1">
    <source>
        <dbReference type="ARBA" id="ARBA00003747"/>
    </source>
</evidence>
<dbReference type="Pfam" id="PF00251">
    <property type="entry name" value="Glyco_hydro_32N"/>
    <property type="match status" value="1"/>
</dbReference>
<dbReference type="InterPro" id="IPR013320">
    <property type="entry name" value="ConA-like_dom_sf"/>
</dbReference>
<name>A0A6A5U384_9PLEO</name>
<comment type="catalytic activity">
    <reaction evidence="12">
        <text>L-seryl-[protein] + ATP = O-phospho-L-seryl-[protein] + ADP + H(+)</text>
        <dbReference type="Rhea" id="RHEA:17989"/>
        <dbReference type="Rhea" id="RHEA-COMP:9863"/>
        <dbReference type="Rhea" id="RHEA-COMP:11604"/>
        <dbReference type="ChEBI" id="CHEBI:15378"/>
        <dbReference type="ChEBI" id="CHEBI:29999"/>
        <dbReference type="ChEBI" id="CHEBI:30616"/>
        <dbReference type="ChEBI" id="CHEBI:83421"/>
        <dbReference type="ChEBI" id="CHEBI:456216"/>
        <dbReference type="EC" id="2.7.11.1"/>
    </reaction>
</comment>
<accession>A0A6A5U384</accession>
<dbReference type="GO" id="GO:0000324">
    <property type="term" value="C:fungal-type vacuole"/>
    <property type="evidence" value="ECO:0007669"/>
    <property type="project" value="TreeGrafter"/>
</dbReference>
<dbReference type="SMART" id="SM00220">
    <property type="entry name" value="S_TKc"/>
    <property type="match status" value="1"/>
</dbReference>
<comment type="subunit">
    <text evidence="3">Component of the EKC/KEOPS complex composed of at least BUD32, CGI121, GON7, KAE1 and PCC1; the whole complex dimerizes.</text>
</comment>
<evidence type="ECO:0000256" key="3">
    <source>
        <dbReference type="ARBA" id="ARBA00011534"/>
    </source>
</evidence>
<dbReference type="CDD" id="cd18622">
    <property type="entry name" value="GH32_Inu-like"/>
    <property type="match status" value="1"/>
</dbReference>
<evidence type="ECO:0000313" key="16">
    <source>
        <dbReference type="Proteomes" id="UP000800035"/>
    </source>
</evidence>
<evidence type="ECO:0000256" key="13">
    <source>
        <dbReference type="RuleBase" id="RU362110"/>
    </source>
</evidence>
<dbReference type="GO" id="GO:0005524">
    <property type="term" value="F:ATP binding"/>
    <property type="evidence" value="ECO:0007669"/>
    <property type="project" value="InterPro"/>
</dbReference>
<dbReference type="EC" id="2.7.11.1" evidence="4"/>
<dbReference type="PANTHER" id="PTHR42800">
    <property type="entry name" value="EXOINULINASE INUD (AFU_ORTHOLOGUE AFUA_5G00480)"/>
    <property type="match status" value="1"/>
</dbReference>
<evidence type="ECO:0000313" key="15">
    <source>
        <dbReference type="EMBL" id="KAF1959593.1"/>
    </source>
</evidence>
<keyword evidence="7 13" id="KW-0378">Hydrolase</keyword>
<evidence type="ECO:0000256" key="12">
    <source>
        <dbReference type="ARBA" id="ARBA00048679"/>
    </source>
</evidence>
<evidence type="ECO:0000256" key="8">
    <source>
        <dbReference type="ARBA" id="ARBA00023295"/>
    </source>
</evidence>
<dbReference type="PROSITE" id="PS00109">
    <property type="entry name" value="PROTEIN_KINASE_TYR"/>
    <property type="match status" value="1"/>
</dbReference>
<dbReference type="Pfam" id="PF00069">
    <property type="entry name" value="Pkinase"/>
    <property type="match status" value="1"/>
</dbReference>
<dbReference type="Gene3D" id="2.60.120.560">
    <property type="entry name" value="Exo-inulinase, domain 1"/>
    <property type="match status" value="1"/>
</dbReference>
<dbReference type="SMART" id="SM00640">
    <property type="entry name" value="Glyco_32"/>
    <property type="match status" value="1"/>
</dbReference>
<dbReference type="SUPFAM" id="SSF75005">
    <property type="entry name" value="Arabinanase/levansucrase/invertase"/>
    <property type="match status" value="1"/>
</dbReference>
<organism evidence="15 16">
    <name type="scientific">Byssothecium circinans</name>
    <dbReference type="NCBI Taxonomy" id="147558"/>
    <lineage>
        <taxon>Eukaryota</taxon>
        <taxon>Fungi</taxon>
        <taxon>Dikarya</taxon>
        <taxon>Ascomycota</taxon>
        <taxon>Pezizomycotina</taxon>
        <taxon>Dothideomycetes</taxon>
        <taxon>Pleosporomycetidae</taxon>
        <taxon>Pleosporales</taxon>
        <taxon>Massarineae</taxon>
        <taxon>Massarinaceae</taxon>
        <taxon>Byssothecium</taxon>
    </lineage>
</organism>
<sequence length="685" mass="76485">MEIEKRVYRRLGKHQHLPVVIDIDEYGIYMERADPGCLRLYYKEGGKATPEERIKWCQDVAEVLHYVHRNNIRHADLSGKNLLIDSARSILLCDFSGSSIDDDRATIVAEAGFRHPDEREYRPPTIRAEIHALGSTIYEIVTGRKPFHEKTEEQEREVDKLMKEGEYPDVNELPLGDVIAKCWKRDGFFNSAADVAEEITRSNNPTANIAGNQHWGHATSRDLYTWTNQQIAIFPGSPTEGIFSGSAVVDSNNTSGFFPNQTNGIVAIYTVHTREREVQDIAYSLDGGYTFTKYANNPVVGSNSTQFRDPKVIWYAPTQRWIMVIAYPVDFEIGIFSSQNLREWTHESNFTRYGLTGWQYECPNMVQVRVENSTETRWVMLVSINPGAPLGGSISWYAVGTFNGTHFESQDSIAKLTDFAKDNYAGQFFYGIGEDKDQVTLNWASNWQYTNVVPTAGTELGDGFRSVMTVPRGHFLRELPRVGLSLMSYPWGIRKIAESQLASNNSLGNGTVLIDYAAVKSKAIYFEANVTGLDAAATLQGTLNFTFSSSNTGEYITGGFFIQPDNNLWLDRGHTNGFENPYFTDKFSATALYNENGDGEFRISGVVDRSIVEVFLNEGEISATSVFFSTQPLDTMGLRVRGLNESATVSIGVWALRAAWLDQADVNGTVAGNFTEEGNSTAVGL</sequence>
<evidence type="ECO:0000256" key="5">
    <source>
        <dbReference type="ARBA" id="ARBA00013948"/>
    </source>
</evidence>
<dbReference type="GO" id="GO:0005987">
    <property type="term" value="P:sucrose catabolic process"/>
    <property type="evidence" value="ECO:0007669"/>
    <property type="project" value="TreeGrafter"/>
</dbReference>
<dbReference type="EMBL" id="ML976984">
    <property type="protein sequence ID" value="KAF1959593.1"/>
    <property type="molecule type" value="Genomic_DNA"/>
</dbReference>
<comment type="similarity">
    <text evidence="2 13">Belongs to the glycosyl hydrolase 32 family.</text>
</comment>
<dbReference type="InterPro" id="IPR013148">
    <property type="entry name" value="Glyco_hydro_32_N"/>
</dbReference>
<dbReference type="InterPro" id="IPR023296">
    <property type="entry name" value="Glyco_hydro_beta-prop_sf"/>
</dbReference>
<dbReference type="InterPro" id="IPR011009">
    <property type="entry name" value="Kinase-like_dom_sf"/>
</dbReference>
<evidence type="ECO:0000256" key="7">
    <source>
        <dbReference type="ARBA" id="ARBA00022801"/>
    </source>
</evidence>
<dbReference type="PROSITE" id="PS50011">
    <property type="entry name" value="PROTEIN_KINASE_DOM"/>
    <property type="match status" value="1"/>
</dbReference>
<dbReference type="Proteomes" id="UP000800035">
    <property type="component" value="Unassembled WGS sequence"/>
</dbReference>
<dbReference type="Pfam" id="PF08244">
    <property type="entry name" value="Glyco_hydro_32C"/>
    <property type="match status" value="1"/>
</dbReference>
<dbReference type="InterPro" id="IPR008266">
    <property type="entry name" value="Tyr_kinase_AS"/>
</dbReference>
<dbReference type="PANTHER" id="PTHR42800:SF2">
    <property type="entry name" value="INVERTASE-RELATED"/>
    <property type="match status" value="1"/>
</dbReference>
<dbReference type="SUPFAM" id="SSF56112">
    <property type="entry name" value="Protein kinase-like (PK-like)"/>
    <property type="match status" value="1"/>
</dbReference>
<dbReference type="OrthoDB" id="202537at2759"/>
<evidence type="ECO:0000256" key="2">
    <source>
        <dbReference type="ARBA" id="ARBA00009902"/>
    </source>
</evidence>
<evidence type="ECO:0000256" key="4">
    <source>
        <dbReference type="ARBA" id="ARBA00012513"/>
    </source>
</evidence>
<proteinExistence type="inferred from homology"/>
<evidence type="ECO:0000256" key="11">
    <source>
        <dbReference type="ARBA" id="ARBA00047899"/>
    </source>
</evidence>
<dbReference type="InterPro" id="IPR013189">
    <property type="entry name" value="Glyco_hydro_32_C"/>
</dbReference>
<dbReference type="SUPFAM" id="SSF49899">
    <property type="entry name" value="Concanavalin A-like lectins/glucanases"/>
    <property type="match status" value="1"/>
</dbReference>
<dbReference type="Gene3D" id="2.115.10.20">
    <property type="entry name" value="Glycosyl hydrolase domain, family 43"/>
    <property type="match status" value="1"/>
</dbReference>
<comment type="function">
    <text evidence="1">Component of the EKC/KEOPS complex that is required for the formation of a threonylcarbamoyl group on adenosine at position 37 (t(6)A37) in tRNAs that read codons beginning with adenine. The complex is probably involved in the transfer of the threonylcarbamoyl moiety of threonylcarbamoyl-AMP (TC-AMP) to the N6 group of A37. BUD32 has ATPase activity in the context of the EKC/KEOPS complex and likely plays a supporting role to the catalytic subunit KAE1. The EKC/KEOPS complex also promotes both telomere uncapping and telomere elongation. The complex is required for efficient recruitment of transcriptional coactivators.</text>
</comment>
<evidence type="ECO:0000256" key="9">
    <source>
        <dbReference type="ARBA" id="ARBA00030980"/>
    </source>
</evidence>
<comment type="catalytic activity">
    <reaction evidence="11">
        <text>L-threonyl-[protein] + ATP = O-phospho-L-threonyl-[protein] + ADP + H(+)</text>
        <dbReference type="Rhea" id="RHEA:46608"/>
        <dbReference type="Rhea" id="RHEA-COMP:11060"/>
        <dbReference type="Rhea" id="RHEA-COMP:11605"/>
        <dbReference type="ChEBI" id="CHEBI:15378"/>
        <dbReference type="ChEBI" id="CHEBI:30013"/>
        <dbReference type="ChEBI" id="CHEBI:30616"/>
        <dbReference type="ChEBI" id="CHEBI:61977"/>
        <dbReference type="ChEBI" id="CHEBI:456216"/>
        <dbReference type="EC" id="2.7.11.1"/>
    </reaction>
</comment>
<evidence type="ECO:0000256" key="6">
    <source>
        <dbReference type="ARBA" id="ARBA00019973"/>
    </source>
</evidence>
<dbReference type="GO" id="GO:0004674">
    <property type="term" value="F:protein serine/threonine kinase activity"/>
    <property type="evidence" value="ECO:0007669"/>
    <property type="project" value="UniProtKB-EC"/>
</dbReference>
<dbReference type="GO" id="GO:0004575">
    <property type="term" value="F:sucrose alpha-glucosidase activity"/>
    <property type="evidence" value="ECO:0007669"/>
    <property type="project" value="TreeGrafter"/>
</dbReference>